<feature type="domain" description="Peptidase M3A/M3B catalytic" evidence="7">
    <location>
        <begin position="210"/>
        <end position="591"/>
    </location>
</feature>
<dbReference type="PANTHER" id="PTHR11804">
    <property type="entry name" value="PROTEASE M3 THIMET OLIGOPEPTIDASE-RELATED"/>
    <property type="match status" value="1"/>
</dbReference>
<dbReference type="InterPro" id="IPR013647">
    <property type="entry name" value="OligopepF_N_dom"/>
</dbReference>
<keyword evidence="2 6" id="KW-0479">Metal-binding</keyword>
<comment type="function">
    <text evidence="6">Has oligopeptidase activity and degrades a variety of small bioactive peptides.</text>
</comment>
<dbReference type="InterPro" id="IPR045090">
    <property type="entry name" value="Pept_M3A_M3B"/>
</dbReference>
<evidence type="ECO:0000313" key="10">
    <source>
        <dbReference type="Proteomes" id="UP000769780"/>
    </source>
</evidence>
<dbReference type="RefSeq" id="WP_221870235.1">
    <property type="nucleotide sequence ID" value="NZ_JACWFH010000001.1"/>
</dbReference>
<reference evidence="9 10" key="1">
    <citation type="submission" date="2020-07" db="EMBL/GenBank/DDBJ databases">
        <title>Fungal Genomes of the International Space Station.</title>
        <authorList>
            <person name="Seuylemezian A."/>
            <person name="Singh N.K."/>
            <person name="Wood J."/>
            <person name="Venkateswaran K."/>
        </authorList>
    </citation>
    <scope>NUCLEOTIDE SEQUENCE [LARGE SCALE GENOMIC DNA]</scope>
    <source>
        <strain evidence="9 10">PL-B2</strain>
    </source>
</reference>
<evidence type="ECO:0000256" key="6">
    <source>
        <dbReference type="RuleBase" id="RU368091"/>
    </source>
</evidence>
<comment type="caution">
    <text evidence="9">The sequence shown here is derived from an EMBL/GenBank/DDBJ whole genome shotgun (WGS) entry which is preliminary data.</text>
</comment>
<dbReference type="Gene3D" id="1.20.140.70">
    <property type="entry name" value="Oligopeptidase f, N-terminal domain"/>
    <property type="match status" value="1"/>
</dbReference>
<feature type="domain" description="Oligopeptidase F N-terminal" evidence="8">
    <location>
        <begin position="120"/>
        <end position="189"/>
    </location>
</feature>
<keyword evidence="10" id="KW-1185">Reference proteome</keyword>
<evidence type="ECO:0000256" key="5">
    <source>
        <dbReference type="ARBA" id="ARBA00023049"/>
    </source>
</evidence>
<comment type="cofactor">
    <cofactor evidence="6">
        <name>Zn(2+)</name>
        <dbReference type="ChEBI" id="CHEBI:29105"/>
    </cofactor>
    <text evidence="6">Binds 1 zinc ion.</text>
</comment>
<evidence type="ECO:0000313" key="9">
    <source>
        <dbReference type="EMBL" id="MBY0095355.1"/>
    </source>
</evidence>
<dbReference type="CDD" id="cd09608">
    <property type="entry name" value="M3B_PepF"/>
    <property type="match status" value="1"/>
</dbReference>
<evidence type="ECO:0000259" key="8">
    <source>
        <dbReference type="Pfam" id="PF08439"/>
    </source>
</evidence>
<protein>
    <recommendedName>
        <fullName evidence="6">Oligopeptidase F</fullName>
        <ecNumber evidence="6">3.4.24.-</ecNumber>
    </recommendedName>
</protein>
<dbReference type="Gene3D" id="1.10.1370.20">
    <property type="entry name" value="Oligoendopeptidase f, C-terminal domain"/>
    <property type="match status" value="1"/>
</dbReference>
<keyword evidence="1 6" id="KW-0645">Protease</keyword>
<dbReference type="InterPro" id="IPR001567">
    <property type="entry name" value="Pept_M3A_M3B_dom"/>
</dbReference>
<dbReference type="Gene3D" id="1.10.287.830">
    <property type="entry name" value="putative peptidase helix hairpin domain like"/>
    <property type="match status" value="1"/>
</dbReference>
<dbReference type="InterPro" id="IPR042088">
    <property type="entry name" value="OligoPept_F_C"/>
</dbReference>
<keyword evidence="5 6" id="KW-0482">Metalloprotease</keyword>
<keyword evidence="3 6" id="KW-0378">Hydrolase</keyword>
<proteinExistence type="inferred from homology"/>
<dbReference type="NCBIfam" id="TIGR00181">
    <property type="entry name" value="pepF"/>
    <property type="match status" value="1"/>
</dbReference>
<evidence type="ECO:0000256" key="3">
    <source>
        <dbReference type="ARBA" id="ARBA00022801"/>
    </source>
</evidence>
<gene>
    <name evidence="9" type="primary">pepF</name>
    <name evidence="9" type="ORF">H0185_00775</name>
</gene>
<dbReference type="PANTHER" id="PTHR11804:SF84">
    <property type="entry name" value="SACCHAROLYSIN"/>
    <property type="match status" value="1"/>
</dbReference>
<comment type="similarity">
    <text evidence="6">Belongs to the peptidase M3B family.</text>
</comment>
<accession>A0ABS7JZJ7</accession>
<evidence type="ECO:0000256" key="1">
    <source>
        <dbReference type="ARBA" id="ARBA00022670"/>
    </source>
</evidence>
<dbReference type="InterPro" id="IPR004438">
    <property type="entry name" value="Peptidase_M3B"/>
</dbReference>
<dbReference type="Pfam" id="PF08439">
    <property type="entry name" value="Peptidase_M3_N"/>
    <property type="match status" value="1"/>
</dbReference>
<dbReference type="Pfam" id="PF01432">
    <property type="entry name" value="Peptidase_M3"/>
    <property type="match status" value="1"/>
</dbReference>
<name>A0ABS7JZJ7_9BACI</name>
<dbReference type="SUPFAM" id="SSF55486">
    <property type="entry name" value="Metalloproteases ('zincins'), catalytic domain"/>
    <property type="match status" value="1"/>
</dbReference>
<keyword evidence="4 6" id="KW-0862">Zinc</keyword>
<dbReference type="Proteomes" id="UP000769780">
    <property type="component" value="Unassembled WGS sequence"/>
</dbReference>
<evidence type="ECO:0000256" key="4">
    <source>
        <dbReference type="ARBA" id="ARBA00022833"/>
    </source>
</evidence>
<dbReference type="EC" id="3.4.24.-" evidence="6"/>
<sequence>MTNESQVKKLPARSEVPVEDTWRLEDIFASDEVWEKEFQEVKDLLPGVQNFQGKLGESADQLFEALQYQDKLLERLGKLYTYAHMRYDQDTTNSFYQGLNDRISNLYSQAASSLAYIVPEILEIDEQKVKDFLKEKTELKLYEHAIEEINLQRPHILSAEQEALLAEAAEVMGSPSNTFGMLNNADLEFPTIKDENGEEAEITHGRYIRFLESSDRRVREDAFKGVYETYGKFRNTFASTLSGNIKKDNFNARVRHYKSAREAALAANNIPESVYENLVSTVNSNLHLLHRYIKLRKKVLGVDKLHMYDLYTPLVKNVKMEVPYSEAKELILKGLAPMGEEYVGLLKEGFENRWIDVQENKGKRSGAYSSGAYGTNPYILMNWQDNVNNLFTLAHELGHSLHSHYTRNNQPYAYGNYSIFVAEVASTCNEALLNDYLLKSIDDEQKRLYLLNHYLEGFRGTVFRQTMFAEFEHLIHQKVQNNEALTADSLTKDYYELNKKYFGEEDIIIDEEIGLEWSRIPHFYYNYYVYQYATGFSAATALSKQILEEGQPAVDRYLDYLKAGSSDYPIEVLKKAGVDMASPKPIEDACRVFEEKLNEMEALLS</sequence>
<evidence type="ECO:0000259" key="7">
    <source>
        <dbReference type="Pfam" id="PF01432"/>
    </source>
</evidence>
<evidence type="ECO:0000256" key="2">
    <source>
        <dbReference type="ARBA" id="ARBA00022723"/>
    </source>
</evidence>
<dbReference type="EMBL" id="JACWFH010000001">
    <property type="protein sequence ID" value="MBY0095355.1"/>
    <property type="molecule type" value="Genomic_DNA"/>
</dbReference>
<organism evidence="9 10">
    <name type="scientific">Mesobacillus maritimus</name>
    <dbReference type="NCBI Taxonomy" id="1643336"/>
    <lineage>
        <taxon>Bacteria</taxon>
        <taxon>Bacillati</taxon>
        <taxon>Bacillota</taxon>
        <taxon>Bacilli</taxon>
        <taxon>Bacillales</taxon>
        <taxon>Bacillaceae</taxon>
        <taxon>Mesobacillus</taxon>
    </lineage>
</organism>